<keyword evidence="2" id="KW-0732">Signal</keyword>
<comment type="caution">
    <text evidence="4">The sequence shown here is derived from an EMBL/GenBank/DDBJ whole genome shotgun (WGS) entry which is preliminary data.</text>
</comment>
<evidence type="ECO:0000313" key="4">
    <source>
        <dbReference type="EMBL" id="PTQ61888.1"/>
    </source>
</evidence>
<accession>A0A2T5GRH9</accession>
<keyword evidence="1" id="KW-0378">Hydrolase</keyword>
<dbReference type="GO" id="GO:0004177">
    <property type="term" value="F:aminopeptidase activity"/>
    <property type="evidence" value="ECO:0007669"/>
    <property type="project" value="UniProtKB-KW"/>
</dbReference>
<keyword evidence="5" id="KW-1185">Reference proteome</keyword>
<dbReference type="SUPFAM" id="SSF53474">
    <property type="entry name" value="alpha/beta-Hydrolases"/>
    <property type="match status" value="1"/>
</dbReference>
<dbReference type="Gene3D" id="3.40.50.1820">
    <property type="entry name" value="alpha/beta hydrolase"/>
    <property type="match status" value="1"/>
</dbReference>
<evidence type="ECO:0000313" key="5">
    <source>
        <dbReference type="Proteomes" id="UP000244189"/>
    </source>
</evidence>
<evidence type="ECO:0000259" key="3">
    <source>
        <dbReference type="Pfam" id="PF00326"/>
    </source>
</evidence>
<dbReference type="Proteomes" id="UP000244189">
    <property type="component" value="Unassembled WGS sequence"/>
</dbReference>
<proteinExistence type="predicted"/>
<dbReference type="SUPFAM" id="SSF82171">
    <property type="entry name" value="DPP6 N-terminal domain-like"/>
    <property type="match status" value="1"/>
</dbReference>
<evidence type="ECO:0000256" key="1">
    <source>
        <dbReference type="ARBA" id="ARBA00022801"/>
    </source>
</evidence>
<protein>
    <submittedName>
        <fullName evidence="4">Dipeptidyl aminopeptidase/acylaminoacyl peptidase</fullName>
    </submittedName>
</protein>
<dbReference type="GO" id="GO:0004252">
    <property type="term" value="F:serine-type endopeptidase activity"/>
    <property type="evidence" value="ECO:0007669"/>
    <property type="project" value="TreeGrafter"/>
</dbReference>
<gene>
    <name evidence="4" type="ORF">C8J26_0156</name>
</gene>
<organism evidence="4 5">
    <name type="scientific">Sphingomonas aurantiaca</name>
    <dbReference type="NCBI Taxonomy" id="185949"/>
    <lineage>
        <taxon>Bacteria</taxon>
        <taxon>Pseudomonadati</taxon>
        <taxon>Pseudomonadota</taxon>
        <taxon>Alphaproteobacteria</taxon>
        <taxon>Sphingomonadales</taxon>
        <taxon>Sphingomonadaceae</taxon>
        <taxon>Sphingomonas</taxon>
    </lineage>
</organism>
<reference evidence="4 5" key="1">
    <citation type="submission" date="2018-04" db="EMBL/GenBank/DDBJ databases">
        <title>Genomic Encyclopedia of Type Strains, Phase III (KMG-III): the genomes of soil and plant-associated and newly described type strains.</title>
        <authorList>
            <person name="Whitman W."/>
        </authorList>
    </citation>
    <scope>NUCLEOTIDE SEQUENCE [LARGE SCALE GENOMIC DNA]</scope>
    <source>
        <strain evidence="4 5">MA101b</strain>
    </source>
</reference>
<evidence type="ECO:0000256" key="2">
    <source>
        <dbReference type="SAM" id="SignalP"/>
    </source>
</evidence>
<dbReference type="PANTHER" id="PTHR42776:SF27">
    <property type="entry name" value="DIPEPTIDYL PEPTIDASE FAMILY MEMBER 6"/>
    <property type="match status" value="1"/>
</dbReference>
<dbReference type="GO" id="GO:0006508">
    <property type="term" value="P:proteolysis"/>
    <property type="evidence" value="ECO:0007669"/>
    <property type="project" value="InterPro"/>
</dbReference>
<feature type="chain" id="PRO_5015469701" evidence="2">
    <location>
        <begin position="25"/>
        <end position="654"/>
    </location>
</feature>
<dbReference type="AlphaFoldDB" id="A0A2T5GRH9"/>
<dbReference type="RefSeq" id="WP_107956350.1">
    <property type="nucleotide sequence ID" value="NZ_QAOG01000001.1"/>
</dbReference>
<name>A0A2T5GRH9_9SPHN</name>
<dbReference type="Pfam" id="PF00326">
    <property type="entry name" value="Peptidase_S9"/>
    <property type="match status" value="1"/>
</dbReference>
<dbReference type="PANTHER" id="PTHR42776">
    <property type="entry name" value="SERINE PEPTIDASE S9 FAMILY MEMBER"/>
    <property type="match status" value="1"/>
</dbReference>
<dbReference type="InterPro" id="IPR001375">
    <property type="entry name" value="Peptidase_S9_cat"/>
</dbReference>
<feature type="domain" description="Peptidase S9 prolyl oligopeptidase catalytic" evidence="3">
    <location>
        <begin position="449"/>
        <end position="651"/>
    </location>
</feature>
<dbReference type="EMBL" id="QAOG01000001">
    <property type="protein sequence ID" value="PTQ61888.1"/>
    <property type="molecule type" value="Genomic_DNA"/>
</dbReference>
<sequence length="654" mass="71889">MTWRMFTLAGVLVPAMIAAQTAVPAPTRDIAPSTAQPTPAATNARVPVETFAKLPGIENPKMSPDGTRIAAKMAIGGQQVLVVAPLFPGGKMAAVKVGATVDINWWRWVGDDWLAVGVGSQDVLYGEDIYVTRTLGVKADMTKVNRIDWTHSGVRADDVLWTASDGTPRILLSRQTGIESESQWYPQVAEVDLSTGRTKTIASGQSNVFDWYADGAGVVRMGYRYDDDSRKKALLYRSTNRDPFKVIASARGSQTIVIPMTFRADGSAIASDDSGGRDEIYEVSLPDLKLGKKLYGAEGYDVDGIVENATGDDIDGITVTDRFGHTIWLNPKLKEIQDAVDKAVGTRRARIVSWDRTRSKFLVQVGSPSQAGALYFYDPANGSMQRYSWQNTDLKGRMLSPVTTIRYMARDGVEIEALLTLPRGRSPKALPLIVLPHGGPFARDSEDWDWWAQYLAETGYAVVQPNYRGSSGYGTVFARRGEGQWGLKMQDDLNDAIIDLAKKGIADPKRVCMAGASYGGYAAMRAAQRDGALYRCAISYAGVSDLQAMQRYDGKFLYGKTRGDWLKKQAPDYRSVSPRFGAADFSIPILILHGREDKRVPVKQSRMMAAALKEAGKPYDYIEQPLGDHHFTRAEDRLEFLKAMGAFLAKYNPA</sequence>
<keyword evidence="4" id="KW-0645">Protease</keyword>
<feature type="signal peptide" evidence="2">
    <location>
        <begin position="1"/>
        <end position="24"/>
    </location>
</feature>
<dbReference type="InterPro" id="IPR029058">
    <property type="entry name" value="AB_hydrolase_fold"/>
</dbReference>
<keyword evidence="4" id="KW-0031">Aminopeptidase</keyword>